<dbReference type="eggNOG" id="COG2334">
    <property type="taxonomic scope" value="Bacteria"/>
</dbReference>
<dbReference type="AlphaFoldDB" id="E7RXN7"/>
<keyword evidence="4 11" id="KW-0808">Transferase</keyword>
<evidence type="ECO:0000256" key="6">
    <source>
        <dbReference type="ARBA" id="ARBA00022741"/>
    </source>
</evidence>
<organism evidence="14 15">
    <name type="scientific">Lautropia mirabilis ATCC 51599</name>
    <dbReference type="NCBI Taxonomy" id="887898"/>
    <lineage>
        <taxon>Bacteria</taxon>
        <taxon>Pseudomonadati</taxon>
        <taxon>Pseudomonadota</taxon>
        <taxon>Betaproteobacteria</taxon>
        <taxon>Burkholderiales</taxon>
        <taxon>Burkholderiaceae</taxon>
        <taxon>Lautropia</taxon>
    </lineage>
</organism>
<keyword evidence="10 11" id="KW-0346">Stress response</keyword>
<evidence type="ECO:0000313" key="15">
    <source>
        <dbReference type="Proteomes" id="UP000011021"/>
    </source>
</evidence>
<keyword evidence="1 11" id="KW-0963">Cytoplasm</keyword>
<dbReference type="GO" id="GO:0005737">
    <property type="term" value="C:cytoplasm"/>
    <property type="evidence" value="ECO:0007669"/>
    <property type="project" value="UniProtKB-SubCell"/>
</dbReference>
<keyword evidence="7 11" id="KW-0418">Kinase</keyword>
<evidence type="ECO:0000256" key="11">
    <source>
        <dbReference type="HAMAP-Rule" id="MF_01497"/>
    </source>
</evidence>
<dbReference type="InterPro" id="IPR002575">
    <property type="entry name" value="Aminoglycoside_PTrfase"/>
</dbReference>
<evidence type="ECO:0000256" key="5">
    <source>
        <dbReference type="ARBA" id="ARBA00022723"/>
    </source>
</evidence>
<comment type="function">
    <text evidence="11">A protein kinase that phosphorylates Ser and Thr residues. Probably acts to suppress the effects of stress linked to accumulation of reactive oxygen species. Probably involved in the extracytoplasmic stress response.</text>
</comment>
<evidence type="ECO:0000256" key="12">
    <source>
        <dbReference type="SAM" id="MobiDB-lite"/>
    </source>
</evidence>
<dbReference type="GO" id="GO:0106310">
    <property type="term" value="F:protein serine kinase activity"/>
    <property type="evidence" value="ECO:0007669"/>
    <property type="project" value="RHEA"/>
</dbReference>
<feature type="compositionally biased region" description="Polar residues" evidence="12">
    <location>
        <begin position="1"/>
        <end position="19"/>
    </location>
</feature>
<evidence type="ECO:0000256" key="4">
    <source>
        <dbReference type="ARBA" id="ARBA00022679"/>
    </source>
</evidence>
<dbReference type="GO" id="GO:0000287">
    <property type="term" value="F:magnesium ion binding"/>
    <property type="evidence" value="ECO:0007669"/>
    <property type="project" value="UniProtKB-UniRule"/>
</dbReference>
<feature type="region of interest" description="Disordered" evidence="12">
    <location>
        <begin position="1"/>
        <end position="22"/>
    </location>
</feature>
<dbReference type="HOGENOM" id="CLU_054715_0_0_4"/>
<dbReference type="SUPFAM" id="SSF56112">
    <property type="entry name" value="Protein kinase-like (PK-like)"/>
    <property type="match status" value="1"/>
</dbReference>
<dbReference type="Gene3D" id="3.30.200.70">
    <property type="match status" value="1"/>
</dbReference>
<sequence length="376" mass="42381">MMCNTQPTPAMPSTANATPQPFAELGPNTVLAALEEIGLRCDGRLQALNSFENRVYLVGLEDGGSRVAKFYRPGRWNRDQLLEEHRFAHEIAAAEIPLAAPLHRDALMAPDLLDEEEDPEDDAAVADTLFESHGFYIAVYRRQGGRVPELDNIHEGPAMRERIGQFIARIHQVGARHGFLHRPPLDCGLDGWRSIERVTECAWLPPEVRHQWEDLARQCCTLVEARLHPTLASPGVADFTRIRLHGDCHLGNLLWTEAHGPHFVDLDDCRSGPAIQDLWMIADAAGQQDAETGDDATSQAMHELLAGYKQIRPFERRELALVEPLRTLRIIRHSAWLAERWEDPAFPAAFPWFGSVRYWQGQIISLQEQLAQLRGL</sequence>
<dbReference type="Pfam" id="PF01636">
    <property type="entry name" value="APH"/>
    <property type="match status" value="1"/>
</dbReference>
<evidence type="ECO:0000313" key="14">
    <source>
        <dbReference type="EMBL" id="EFV94711.1"/>
    </source>
</evidence>
<keyword evidence="2 11" id="KW-0723">Serine/threonine-protein kinase</keyword>
<dbReference type="PANTHER" id="PTHR39573:SF1">
    <property type="entry name" value="STRESS RESPONSE KINASE A"/>
    <property type="match status" value="1"/>
</dbReference>
<gene>
    <name evidence="11" type="primary">srkA</name>
    <name evidence="14" type="ORF">HMPREF0551_1458</name>
</gene>
<feature type="binding site" evidence="11">
    <location>
        <position position="265"/>
    </location>
    <ligand>
        <name>Mg(2+)</name>
        <dbReference type="ChEBI" id="CHEBI:18420"/>
    </ligand>
</feature>
<comment type="cofactor">
    <cofactor evidence="11">
        <name>Mg(2+)</name>
        <dbReference type="ChEBI" id="CHEBI:18420"/>
    </cofactor>
</comment>
<evidence type="ECO:0000256" key="3">
    <source>
        <dbReference type="ARBA" id="ARBA00022553"/>
    </source>
</evidence>
<dbReference type="NCBIfam" id="NF008738">
    <property type="entry name" value="PRK11768.1"/>
    <property type="match status" value="1"/>
</dbReference>
<protein>
    <recommendedName>
        <fullName evidence="11">Stress response kinase A</fullName>
        <ecNumber evidence="11">2.7.11.1</ecNumber>
    </recommendedName>
    <alternativeName>
        <fullName evidence="11">Serine/threonine-protein kinase SrkA</fullName>
    </alternativeName>
</protein>
<keyword evidence="6 11" id="KW-0547">Nucleotide-binding</keyword>
<dbReference type="InterPro" id="IPR032882">
    <property type="entry name" value="SrkA/RdoA"/>
</dbReference>
<comment type="subunit">
    <text evidence="11">Monomer.</text>
</comment>
<feature type="active site" evidence="11">
    <location>
        <position position="265"/>
    </location>
</feature>
<evidence type="ECO:0000256" key="8">
    <source>
        <dbReference type="ARBA" id="ARBA00022840"/>
    </source>
</evidence>
<comment type="catalytic activity">
    <reaction evidence="11">
        <text>L-seryl-[protein] + ATP = O-phospho-L-seryl-[protein] + ADP + H(+)</text>
        <dbReference type="Rhea" id="RHEA:17989"/>
        <dbReference type="Rhea" id="RHEA-COMP:9863"/>
        <dbReference type="Rhea" id="RHEA-COMP:11604"/>
        <dbReference type="ChEBI" id="CHEBI:15378"/>
        <dbReference type="ChEBI" id="CHEBI:29999"/>
        <dbReference type="ChEBI" id="CHEBI:30616"/>
        <dbReference type="ChEBI" id="CHEBI:83421"/>
        <dbReference type="ChEBI" id="CHEBI:456216"/>
        <dbReference type="EC" id="2.7.11.1"/>
    </reaction>
</comment>
<name>E7RXN7_9BURK</name>
<comment type="catalytic activity">
    <reaction evidence="11">
        <text>L-threonyl-[protein] + ATP = O-phospho-L-threonyl-[protein] + ADP + H(+)</text>
        <dbReference type="Rhea" id="RHEA:46608"/>
        <dbReference type="Rhea" id="RHEA-COMP:11060"/>
        <dbReference type="Rhea" id="RHEA-COMP:11605"/>
        <dbReference type="ChEBI" id="CHEBI:15378"/>
        <dbReference type="ChEBI" id="CHEBI:30013"/>
        <dbReference type="ChEBI" id="CHEBI:30616"/>
        <dbReference type="ChEBI" id="CHEBI:61977"/>
        <dbReference type="ChEBI" id="CHEBI:456216"/>
        <dbReference type="EC" id="2.7.11.1"/>
    </reaction>
</comment>
<evidence type="ECO:0000256" key="1">
    <source>
        <dbReference type="ARBA" id="ARBA00022490"/>
    </source>
</evidence>
<feature type="binding site" evidence="11">
    <location>
        <position position="252"/>
    </location>
    <ligand>
        <name>Mg(2+)</name>
        <dbReference type="ChEBI" id="CHEBI:18420"/>
    </ligand>
</feature>
<dbReference type="HAMAP" id="MF_01497">
    <property type="entry name" value="SrkA_kinase"/>
    <property type="match status" value="1"/>
</dbReference>
<evidence type="ECO:0000256" key="2">
    <source>
        <dbReference type="ARBA" id="ARBA00022527"/>
    </source>
</evidence>
<comment type="caution">
    <text evidence="14">The sequence shown here is derived from an EMBL/GenBank/DDBJ whole genome shotgun (WGS) entry which is preliminary data.</text>
</comment>
<dbReference type="Gene3D" id="1.20.1270.170">
    <property type="match status" value="1"/>
</dbReference>
<keyword evidence="8 11" id="KW-0067">ATP-binding</keyword>
<dbReference type="GO" id="GO:0004674">
    <property type="term" value="F:protein serine/threonine kinase activity"/>
    <property type="evidence" value="ECO:0007669"/>
    <property type="project" value="UniProtKB-UniRule"/>
</dbReference>
<feature type="domain" description="Aminoglycoside phosphotransferase" evidence="13">
    <location>
        <begin position="46"/>
        <end position="313"/>
    </location>
</feature>
<evidence type="ECO:0000256" key="7">
    <source>
        <dbReference type="ARBA" id="ARBA00022777"/>
    </source>
</evidence>
<dbReference type="InterPro" id="IPR011009">
    <property type="entry name" value="Kinase-like_dom_sf"/>
</dbReference>
<reference evidence="14 15" key="1">
    <citation type="submission" date="2010-12" db="EMBL/GenBank/DDBJ databases">
        <authorList>
            <person name="Muzny D."/>
            <person name="Qin X."/>
            <person name="Deng J."/>
            <person name="Jiang H."/>
            <person name="Liu Y."/>
            <person name="Qu J."/>
            <person name="Song X.-Z."/>
            <person name="Zhang L."/>
            <person name="Thornton R."/>
            <person name="Coyle M."/>
            <person name="Francisco L."/>
            <person name="Jackson L."/>
            <person name="Javaid M."/>
            <person name="Korchina V."/>
            <person name="Kovar C."/>
            <person name="Mata R."/>
            <person name="Mathew T."/>
            <person name="Ngo R."/>
            <person name="Nguyen L."/>
            <person name="Nguyen N."/>
            <person name="Okwuonu G."/>
            <person name="Ongeri F."/>
            <person name="Pham C."/>
            <person name="Simmons D."/>
            <person name="Wilczek-Boney K."/>
            <person name="Hale W."/>
            <person name="Jakkamsetti A."/>
            <person name="Pham P."/>
            <person name="Ruth R."/>
            <person name="San Lucas F."/>
            <person name="Warren J."/>
            <person name="Zhang J."/>
            <person name="Zhao Z."/>
            <person name="Zhou C."/>
            <person name="Zhu D."/>
            <person name="Lee S."/>
            <person name="Bess C."/>
            <person name="Blankenburg K."/>
            <person name="Forbes L."/>
            <person name="Fu Q."/>
            <person name="Gubbala S."/>
            <person name="Hirani K."/>
            <person name="Jayaseelan J.C."/>
            <person name="Lara F."/>
            <person name="Munidasa M."/>
            <person name="Palculict T."/>
            <person name="Patil S."/>
            <person name="Pu L.-L."/>
            <person name="Saada N."/>
            <person name="Tang L."/>
            <person name="Weissenberger G."/>
            <person name="Zhu Y."/>
            <person name="Hemphill L."/>
            <person name="Shang Y."/>
            <person name="Youmans B."/>
            <person name="Ayvaz T."/>
            <person name="Ross M."/>
            <person name="Santibanez J."/>
            <person name="Aqrawi P."/>
            <person name="Gross S."/>
            <person name="Joshi V."/>
            <person name="Fowler G."/>
            <person name="Nazareth L."/>
            <person name="Reid J."/>
            <person name="Worley K."/>
            <person name="Petrosino J."/>
            <person name="Highlander S."/>
            <person name="Gibbs R."/>
        </authorList>
    </citation>
    <scope>NUCLEOTIDE SEQUENCE [LARGE SCALE GENOMIC DNA]</scope>
    <source>
        <strain evidence="14 15">ATCC 51599</strain>
    </source>
</reference>
<keyword evidence="3 11" id="KW-0597">Phosphoprotein</keyword>
<dbReference type="STRING" id="887898.HMPREF0551_1458"/>
<dbReference type="EMBL" id="AEQP01000010">
    <property type="protein sequence ID" value="EFV94711.1"/>
    <property type="molecule type" value="Genomic_DNA"/>
</dbReference>
<comment type="similarity">
    <text evidence="11">Belongs to the SrkA/RdoA protein kinase family.</text>
</comment>
<evidence type="ECO:0000256" key="10">
    <source>
        <dbReference type="ARBA" id="ARBA00023016"/>
    </source>
</evidence>
<comment type="subcellular location">
    <subcellularLocation>
        <location evidence="11">Cytoplasm</location>
    </subcellularLocation>
</comment>
<feature type="active site" description="Proton acceptor" evidence="11">
    <location>
        <position position="247"/>
    </location>
</feature>
<dbReference type="EC" id="2.7.11.1" evidence="11"/>
<evidence type="ECO:0000256" key="9">
    <source>
        <dbReference type="ARBA" id="ARBA00022842"/>
    </source>
</evidence>
<accession>E7RXN7</accession>
<keyword evidence="5 11" id="KW-0479">Metal-binding</keyword>
<evidence type="ECO:0000259" key="13">
    <source>
        <dbReference type="Pfam" id="PF01636"/>
    </source>
</evidence>
<dbReference type="GO" id="GO:0005524">
    <property type="term" value="F:ATP binding"/>
    <property type="evidence" value="ECO:0007669"/>
    <property type="project" value="UniProtKB-UniRule"/>
</dbReference>
<dbReference type="Proteomes" id="UP000011021">
    <property type="component" value="Unassembled WGS sequence"/>
</dbReference>
<keyword evidence="9 11" id="KW-0460">Magnesium</keyword>
<dbReference type="PANTHER" id="PTHR39573">
    <property type="entry name" value="STRESS RESPONSE KINASE A"/>
    <property type="match status" value="1"/>
</dbReference>
<dbReference type="RefSeq" id="WP_005673735.1">
    <property type="nucleotide sequence ID" value="NZ_GL636062.1"/>
</dbReference>
<keyword evidence="15" id="KW-1185">Reference proteome</keyword>
<dbReference type="Gene3D" id="1.10.510.10">
    <property type="entry name" value="Transferase(Phosphotransferase) domain 1"/>
    <property type="match status" value="1"/>
</dbReference>
<proteinExistence type="inferred from homology"/>
<feature type="site" description="ATP" evidence="11">
    <location>
        <position position="50"/>
    </location>
</feature>